<feature type="non-terminal residue" evidence="1">
    <location>
        <position position="1"/>
    </location>
</feature>
<gene>
    <name evidence="1" type="ORF">FOZ63_013048</name>
</gene>
<evidence type="ECO:0000313" key="2">
    <source>
        <dbReference type="Proteomes" id="UP000553632"/>
    </source>
</evidence>
<dbReference type="Proteomes" id="UP000553632">
    <property type="component" value="Unassembled WGS sequence"/>
</dbReference>
<accession>A0A7J6TYJ0</accession>
<dbReference type="EMBL" id="JABANO010007694">
    <property type="protein sequence ID" value="KAF4749690.1"/>
    <property type="molecule type" value="Genomic_DNA"/>
</dbReference>
<evidence type="ECO:0000313" key="1">
    <source>
        <dbReference type="EMBL" id="KAF4749690.1"/>
    </source>
</evidence>
<keyword evidence="2" id="KW-1185">Reference proteome</keyword>
<comment type="caution">
    <text evidence="1">The sequence shown here is derived from an EMBL/GenBank/DDBJ whole genome shotgun (WGS) entry which is preliminary data.</text>
</comment>
<organism evidence="1 2">
    <name type="scientific">Perkinsus olseni</name>
    <name type="common">Perkinsus atlanticus</name>
    <dbReference type="NCBI Taxonomy" id="32597"/>
    <lineage>
        <taxon>Eukaryota</taxon>
        <taxon>Sar</taxon>
        <taxon>Alveolata</taxon>
        <taxon>Perkinsozoa</taxon>
        <taxon>Perkinsea</taxon>
        <taxon>Perkinsida</taxon>
        <taxon>Perkinsidae</taxon>
        <taxon>Perkinsus</taxon>
    </lineage>
</organism>
<sequence length="212" mass="22970">VRLGDVGGQSVFTIETFKDLLSMDTLIDESRGFDEGFSLPGKVIVLDGEEDPSTAAHLSSMFAEQAWLYPVKSLLAARVDEEARAVFSVRFTQDVYAKEKLIIGVEMVVPEVVTPAPSEGTEDATTTPIVVEAPPPVPYELKSKSFIVRGTSSVQTATAVDKATGNIECLLLGHDGEVALNTEETYVRAPIGNFLEWISQLRDHHDCCPEAG</sequence>
<protein>
    <submittedName>
        <fullName evidence="1">Uncharacterized protein</fullName>
    </submittedName>
</protein>
<name>A0A7J6TYJ0_PEROL</name>
<feature type="non-terminal residue" evidence="1">
    <location>
        <position position="212"/>
    </location>
</feature>
<proteinExistence type="predicted"/>
<dbReference type="AlphaFoldDB" id="A0A7J6TYJ0"/>
<reference evidence="1 2" key="1">
    <citation type="submission" date="2020-04" db="EMBL/GenBank/DDBJ databases">
        <title>Perkinsus olseni comparative genomics.</title>
        <authorList>
            <person name="Bogema D.R."/>
        </authorList>
    </citation>
    <scope>NUCLEOTIDE SEQUENCE [LARGE SCALE GENOMIC DNA]</scope>
    <source>
        <strain evidence="1 2">ATCC PRA-207</strain>
    </source>
</reference>